<dbReference type="Pfam" id="PF00389">
    <property type="entry name" value="2-Hacid_dh"/>
    <property type="match status" value="1"/>
</dbReference>
<dbReference type="InterPro" id="IPR036291">
    <property type="entry name" value="NAD(P)-bd_dom_sf"/>
</dbReference>
<evidence type="ECO:0000256" key="2">
    <source>
        <dbReference type="ARBA" id="ARBA00023002"/>
    </source>
</evidence>
<sequence>MFRKIVAIEDPLINAEARKRLEEYAEKVVIYNDLPGTDAEIIRRIGDADAVLVTFKTKVGRNVIESCHNVRYIGMCCTLYDESSCNVDIAAAREKGITVCGVRDYGDEGVVEYAVSEIVRFLHGFGDRQWRSLKYELGGMKVGVIGLGKTGRMTADAFRFFGSEVHYFSRTRKPDAEDSGIGYLPLHDLLSYCDIILTTLPRNTYILQKEEFAIMGGGRILMNTSIGATFDLEALKEWLKANPDSFYFCDGTGMGTLKDELAPFANVFYTPSVAGMSVQSTQRLSDKVLANIDSFLAAAD</sequence>
<dbReference type="InterPro" id="IPR050418">
    <property type="entry name" value="D-iso_2-hydroxyacid_DH_PdxB"/>
</dbReference>
<feature type="domain" description="D-isomer specific 2-hydroxyacid dehydrogenase NAD-binding" evidence="6">
    <location>
        <begin position="128"/>
        <end position="273"/>
    </location>
</feature>
<evidence type="ECO:0000259" key="6">
    <source>
        <dbReference type="Pfam" id="PF02826"/>
    </source>
</evidence>
<evidence type="ECO:0000313" key="7">
    <source>
        <dbReference type="EMBL" id="MBO8453040.1"/>
    </source>
</evidence>
<keyword evidence="2 4" id="KW-0560">Oxidoreductase</keyword>
<feature type="domain" description="D-isomer specific 2-hydroxyacid dehydrogenase catalytic" evidence="5">
    <location>
        <begin position="8"/>
        <end position="297"/>
    </location>
</feature>
<name>A0A9D9MXL9_9BACT</name>
<dbReference type="SUPFAM" id="SSF51735">
    <property type="entry name" value="NAD(P)-binding Rossmann-fold domains"/>
    <property type="match status" value="1"/>
</dbReference>
<dbReference type="EMBL" id="JADIMI010000087">
    <property type="protein sequence ID" value="MBO8453040.1"/>
    <property type="molecule type" value="Genomic_DNA"/>
</dbReference>
<evidence type="ECO:0000259" key="5">
    <source>
        <dbReference type="Pfam" id="PF00389"/>
    </source>
</evidence>
<evidence type="ECO:0000256" key="1">
    <source>
        <dbReference type="ARBA" id="ARBA00005854"/>
    </source>
</evidence>
<evidence type="ECO:0000256" key="3">
    <source>
        <dbReference type="ARBA" id="ARBA00023027"/>
    </source>
</evidence>
<dbReference type="PANTHER" id="PTHR43761:SF1">
    <property type="entry name" value="D-ISOMER SPECIFIC 2-HYDROXYACID DEHYDROGENASE CATALYTIC DOMAIN-CONTAINING PROTEIN-RELATED"/>
    <property type="match status" value="1"/>
</dbReference>
<dbReference type="Gene3D" id="3.40.50.720">
    <property type="entry name" value="NAD(P)-binding Rossmann-like Domain"/>
    <property type="match status" value="2"/>
</dbReference>
<dbReference type="Pfam" id="PF02826">
    <property type="entry name" value="2-Hacid_dh_C"/>
    <property type="match status" value="1"/>
</dbReference>
<reference evidence="7" key="1">
    <citation type="submission" date="2020-10" db="EMBL/GenBank/DDBJ databases">
        <authorList>
            <person name="Gilroy R."/>
        </authorList>
    </citation>
    <scope>NUCLEOTIDE SEQUENCE</scope>
    <source>
        <strain evidence="7">B1-20833</strain>
    </source>
</reference>
<organism evidence="7 8">
    <name type="scientific">Candidatus Cryptobacteroides intestinavium</name>
    <dbReference type="NCBI Taxonomy" id="2840766"/>
    <lineage>
        <taxon>Bacteria</taxon>
        <taxon>Pseudomonadati</taxon>
        <taxon>Bacteroidota</taxon>
        <taxon>Bacteroidia</taxon>
        <taxon>Bacteroidales</taxon>
        <taxon>Candidatus Cryptobacteroides</taxon>
    </lineage>
</organism>
<keyword evidence="3" id="KW-0520">NAD</keyword>
<protein>
    <submittedName>
        <fullName evidence="7">Dihydrofolate reductase</fullName>
    </submittedName>
</protein>
<accession>A0A9D9MXL9</accession>
<dbReference type="GO" id="GO:0016616">
    <property type="term" value="F:oxidoreductase activity, acting on the CH-OH group of donors, NAD or NADP as acceptor"/>
    <property type="evidence" value="ECO:0007669"/>
    <property type="project" value="InterPro"/>
</dbReference>
<comment type="caution">
    <text evidence="7">The sequence shown here is derived from an EMBL/GenBank/DDBJ whole genome shotgun (WGS) entry which is preliminary data.</text>
</comment>
<evidence type="ECO:0000313" key="8">
    <source>
        <dbReference type="Proteomes" id="UP000823661"/>
    </source>
</evidence>
<dbReference type="PANTHER" id="PTHR43761">
    <property type="entry name" value="D-ISOMER SPECIFIC 2-HYDROXYACID DEHYDROGENASE FAMILY PROTEIN (AFU_ORTHOLOGUE AFUA_1G13630)"/>
    <property type="match status" value="1"/>
</dbReference>
<dbReference type="InterPro" id="IPR006140">
    <property type="entry name" value="D-isomer_DH_NAD-bd"/>
</dbReference>
<comment type="similarity">
    <text evidence="1 4">Belongs to the D-isomer specific 2-hydroxyacid dehydrogenase family.</text>
</comment>
<gene>
    <name evidence="7" type="ORF">IAC06_09205</name>
</gene>
<proteinExistence type="inferred from homology"/>
<dbReference type="AlphaFoldDB" id="A0A9D9MXL9"/>
<dbReference type="GO" id="GO:0051287">
    <property type="term" value="F:NAD binding"/>
    <property type="evidence" value="ECO:0007669"/>
    <property type="project" value="InterPro"/>
</dbReference>
<dbReference type="InterPro" id="IPR006139">
    <property type="entry name" value="D-isomer_2_OHA_DH_cat_dom"/>
</dbReference>
<dbReference type="Proteomes" id="UP000823661">
    <property type="component" value="Unassembled WGS sequence"/>
</dbReference>
<reference evidence="7" key="2">
    <citation type="journal article" date="2021" name="PeerJ">
        <title>Extensive microbial diversity within the chicken gut microbiome revealed by metagenomics and culture.</title>
        <authorList>
            <person name="Gilroy R."/>
            <person name="Ravi A."/>
            <person name="Getino M."/>
            <person name="Pursley I."/>
            <person name="Horton D.L."/>
            <person name="Alikhan N.F."/>
            <person name="Baker D."/>
            <person name="Gharbi K."/>
            <person name="Hall N."/>
            <person name="Watson M."/>
            <person name="Adriaenssens E.M."/>
            <person name="Foster-Nyarko E."/>
            <person name="Jarju S."/>
            <person name="Secka A."/>
            <person name="Antonio M."/>
            <person name="Oren A."/>
            <person name="Chaudhuri R.R."/>
            <person name="La Ragione R."/>
            <person name="Hildebrand F."/>
            <person name="Pallen M.J."/>
        </authorList>
    </citation>
    <scope>NUCLEOTIDE SEQUENCE</scope>
    <source>
        <strain evidence="7">B1-20833</strain>
    </source>
</reference>
<evidence type="ECO:0000256" key="4">
    <source>
        <dbReference type="RuleBase" id="RU003719"/>
    </source>
</evidence>
<dbReference type="SUPFAM" id="SSF52283">
    <property type="entry name" value="Formate/glycerate dehydrogenase catalytic domain-like"/>
    <property type="match status" value="1"/>
</dbReference>